<keyword evidence="1" id="KW-0472">Membrane</keyword>
<dbReference type="GO" id="GO:0016491">
    <property type="term" value="F:oxidoreductase activity"/>
    <property type="evidence" value="ECO:0007669"/>
    <property type="project" value="InterPro"/>
</dbReference>
<evidence type="ECO:0000313" key="3">
    <source>
        <dbReference type="EMBL" id="SVA76357.1"/>
    </source>
</evidence>
<dbReference type="InterPro" id="IPR036249">
    <property type="entry name" value="Thioredoxin-like_sf"/>
</dbReference>
<reference evidence="3" key="1">
    <citation type="submission" date="2018-05" db="EMBL/GenBank/DDBJ databases">
        <authorList>
            <person name="Lanie J.A."/>
            <person name="Ng W.-L."/>
            <person name="Kazmierczak K.M."/>
            <person name="Andrzejewski T.M."/>
            <person name="Davidsen T.M."/>
            <person name="Wayne K.J."/>
            <person name="Tettelin H."/>
            <person name="Glass J.I."/>
            <person name="Rusch D."/>
            <person name="Podicherti R."/>
            <person name="Tsui H.-C.T."/>
            <person name="Winkler M.E."/>
        </authorList>
    </citation>
    <scope>NUCLEOTIDE SEQUENCE</scope>
</reference>
<evidence type="ECO:0000256" key="1">
    <source>
        <dbReference type="SAM" id="Phobius"/>
    </source>
</evidence>
<accession>A0A381YIU5</accession>
<keyword evidence="1" id="KW-0812">Transmembrane</keyword>
<dbReference type="Gene3D" id="3.40.30.10">
    <property type="entry name" value="Glutaredoxin"/>
    <property type="match status" value="1"/>
</dbReference>
<name>A0A381YIU5_9ZZZZ</name>
<evidence type="ECO:0000259" key="2">
    <source>
        <dbReference type="Pfam" id="PF00578"/>
    </source>
</evidence>
<dbReference type="Pfam" id="PF00578">
    <property type="entry name" value="AhpC-TSA"/>
    <property type="match status" value="1"/>
</dbReference>
<sequence length="173" mass="20071">MRYLVAIGHKYFIIYLILPLYLIHAKEDKIFPKNIFDIDNNKVVISDLSKNKTVCLITIKSVSCPVCTEQLIRIRDRMKEFNRCNLTFLVLAPGGKDGIKELRKRTKFPFPFVQDKNLEIAKRFDLAIPPFEIMPAVILLEKDGSVRWSKPGRGPDYYSDQALSDYLDCVNWI</sequence>
<organism evidence="3">
    <name type="scientific">marine metagenome</name>
    <dbReference type="NCBI Taxonomy" id="408172"/>
    <lineage>
        <taxon>unclassified sequences</taxon>
        <taxon>metagenomes</taxon>
        <taxon>ecological metagenomes</taxon>
    </lineage>
</organism>
<keyword evidence="1" id="KW-1133">Transmembrane helix</keyword>
<feature type="domain" description="Alkyl hydroperoxide reductase subunit C/ Thiol specific antioxidant" evidence="2">
    <location>
        <begin position="37"/>
        <end position="148"/>
    </location>
</feature>
<dbReference type="GO" id="GO:0016209">
    <property type="term" value="F:antioxidant activity"/>
    <property type="evidence" value="ECO:0007669"/>
    <property type="project" value="InterPro"/>
</dbReference>
<dbReference type="SUPFAM" id="SSF52833">
    <property type="entry name" value="Thioredoxin-like"/>
    <property type="match status" value="1"/>
</dbReference>
<dbReference type="EMBL" id="UINC01018225">
    <property type="protein sequence ID" value="SVA76357.1"/>
    <property type="molecule type" value="Genomic_DNA"/>
</dbReference>
<feature type="transmembrane region" description="Helical" evidence="1">
    <location>
        <begin position="6"/>
        <end position="23"/>
    </location>
</feature>
<proteinExistence type="predicted"/>
<dbReference type="AlphaFoldDB" id="A0A381YIU5"/>
<gene>
    <name evidence="3" type="ORF">METZ01_LOCUS129211</name>
</gene>
<protein>
    <recommendedName>
        <fullName evidence="2">Alkyl hydroperoxide reductase subunit C/ Thiol specific antioxidant domain-containing protein</fullName>
    </recommendedName>
</protein>
<dbReference type="InterPro" id="IPR000866">
    <property type="entry name" value="AhpC/TSA"/>
</dbReference>